<proteinExistence type="predicted"/>
<dbReference type="InterPro" id="IPR011335">
    <property type="entry name" value="Restrct_endonuc-II-like"/>
</dbReference>
<dbReference type="SUPFAM" id="SSF52980">
    <property type="entry name" value="Restriction endonuclease-like"/>
    <property type="match status" value="1"/>
</dbReference>
<dbReference type="Gene3D" id="3.40.960.10">
    <property type="entry name" value="VSR Endonuclease"/>
    <property type="match status" value="1"/>
</dbReference>
<organism evidence="2 3">
    <name type="scientific">Microbacterium aquilitoris</name>
    <dbReference type="NCBI Taxonomy" id="3067307"/>
    <lineage>
        <taxon>Bacteria</taxon>
        <taxon>Bacillati</taxon>
        <taxon>Actinomycetota</taxon>
        <taxon>Actinomycetes</taxon>
        <taxon>Micrococcales</taxon>
        <taxon>Microbacteriaceae</taxon>
        <taxon>Microbacterium</taxon>
    </lineage>
</organism>
<gene>
    <name evidence="2" type="ORF">Q9S78_05145</name>
</gene>
<dbReference type="Proteomes" id="UP001262835">
    <property type="component" value="Unassembled WGS sequence"/>
</dbReference>
<keyword evidence="3" id="KW-1185">Reference proteome</keyword>
<feature type="domain" description="DUF559" evidence="1">
    <location>
        <begin position="173"/>
        <end position="235"/>
    </location>
</feature>
<sequence length="241" mass="26232">MAPHEAFSHITAAVIWDIPLPPGVLHDRRVHVGVEGPRRLPRSVGVRGHELLPGIARFATHPTTGLRVTDPASTWATLGAILRSQRDLVAAGDAIVRTWRVPNPLATIDELAVAIDRGRRVGIRSLREALPLLRTRAASRPESHLRLALLDAGLPEPRLNHPIVADGRVVATADLVYPGARVAVEYEGEHHLLDPGQWAYDIERYDALRAAGWTVLRLTKADVFGHHAQAAAKVNAALTAR</sequence>
<dbReference type="RefSeq" id="WP_311869261.1">
    <property type="nucleotide sequence ID" value="NZ_JAUZVT010000001.1"/>
</dbReference>
<evidence type="ECO:0000259" key="1">
    <source>
        <dbReference type="Pfam" id="PF04480"/>
    </source>
</evidence>
<reference evidence="2 3" key="1">
    <citation type="submission" date="2023-08" db="EMBL/GenBank/DDBJ databases">
        <title>Microbacterium aquilitoris sp. nov. and Microbacterium gwkjibeachense sp. nov., isolated from beach.</title>
        <authorList>
            <person name="Lee S.D."/>
            <person name="Yang H."/>
            <person name="Kim I."/>
        </authorList>
    </citation>
    <scope>NUCLEOTIDE SEQUENCE [LARGE SCALE GENOMIC DNA]</scope>
    <source>
        <strain evidence="2 3">KSW-18</strain>
    </source>
</reference>
<dbReference type="Pfam" id="PF04480">
    <property type="entry name" value="DUF559"/>
    <property type="match status" value="1"/>
</dbReference>
<dbReference type="EMBL" id="JAUZVT010000001">
    <property type="protein sequence ID" value="MDT3330049.1"/>
    <property type="molecule type" value="Genomic_DNA"/>
</dbReference>
<comment type="caution">
    <text evidence="2">The sequence shown here is derived from an EMBL/GenBank/DDBJ whole genome shotgun (WGS) entry which is preliminary data.</text>
</comment>
<evidence type="ECO:0000313" key="2">
    <source>
        <dbReference type="EMBL" id="MDT3330049.1"/>
    </source>
</evidence>
<accession>A0ABU3GHY5</accession>
<dbReference type="InterPro" id="IPR007569">
    <property type="entry name" value="DUF559"/>
</dbReference>
<protein>
    <submittedName>
        <fullName evidence="2">DUF559 domain-containing protein</fullName>
    </submittedName>
</protein>
<name>A0ABU3GHY5_9MICO</name>
<evidence type="ECO:0000313" key="3">
    <source>
        <dbReference type="Proteomes" id="UP001262835"/>
    </source>
</evidence>